<accession>A0A650GEF5</accession>
<protein>
    <submittedName>
        <fullName evidence="1">Uncharacterized protein</fullName>
    </submittedName>
</protein>
<dbReference type="AlphaFoldDB" id="A0A650GEF5"/>
<dbReference type="EMBL" id="CP044548">
    <property type="protein sequence ID" value="QGX08687.1"/>
    <property type="molecule type" value="Genomic_DNA"/>
</dbReference>
<organism evidence="1 2">
    <name type="scientific">Janibacter melonis</name>
    <dbReference type="NCBI Taxonomy" id="262209"/>
    <lineage>
        <taxon>Bacteria</taxon>
        <taxon>Bacillati</taxon>
        <taxon>Actinomycetota</taxon>
        <taxon>Actinomycetes</taxon>
        <taxon>Micrococcales</taxon>
        <taxon>Intrasporangiaceae</taxon>
        <taxon>Janibacter</taxon>
    </lineage>
</organism>
<evidence type="ECO:0000313" key="2">
    <source>
        <dbReference type="Proteomes" id="UP000271708"/>
    </source>
</evidence>
<dbReference type="Proteomes" id="UP000271708">
    <property type="component" value="Chromosome"/>
</dbReference>
<reference evidence="1 2" key="1">
    <citation type="submission" date="2019-09" db="EMBL/GenBank/DDBJ databases">
        <title>Complete Genome Sequence of Janibacter melonis M714 with both human health impact and industrial applications.</title>
        <authorList>
            <person name="Jin M."/>
            <person name="Zhao Q.R."/>
        </authorList>
    </citation>
    <scope>NUCLEOTIDE SEQUENCE [LARGE SCALE GENOMIC DNA]</scope>
    <source>
        <strain evidence="1 2">M714</strain>
    </source>
</reference>
<sequence>MKKLEEGQDGVSFSWSPWSITGKDGGTYPASDSTWSDFPRPEYPFGGDRSYLTGQCVQGWIMFALDASTKPATIDYGNPAGEVASWRVG</sequence>
<dbReference type="GeneID" id="59163194"/>
<dbReference type="RefSeq" id="WP_123091425.1">
    <property type="nucleotide sequence ID" value="NZ_CAJFZZ010000039.1"/>
</dbReference>
<evidence type="ECO:0000313" key="1">
    <source>
        <dbReference type="EMBL" id="QGX08687.1"/>
    </source>
</evidence>
<dbReference type="KEGG" id="jme:EEW87_17350"/>
<name>A0A650GEF5_9MICO</name>
<proteinExistence type="predicted"/>
<gene>
    <name evidence="1" type="ORF">EEW87_17350</name>
</gene>